<evidence type="ECO:0000313" key="3">
    <source>
        <dbReference type="Proteomes" id="UP000239156"/>
    </source>
</evidence>
<feature type="compositionally biased region" description="Polar residues" evidence="1">
    <location>
        <begin position="139"/>
        <end position="148"/>
    </location>
</feature>
<feature type="compositionally biased region" description="Low complexity" evidence="1">
    <location>
        <begin position="273"/>
        <end position="282"/>
    </location>
</feature>
<evidence type="ECO:0000313" key="2">
    <source>
        <dbReference type="EMBL" id="POW02629.1"/>
    </source>
</evidence>
<feature type="compositionally biased region" description="Polar residues" evidence="1">
    <location>
        <begin position="12"/>
        <end position="35"/>
    </location>
</feature>
<proteinExistence type="predicted"/>
<feature type="region of interest" description="Disordered" evidence="1">
    <location>
        <begin position="261"/>
        <end position="282"/>
    </location>
</feature>
<feature type="region of interest" description="Disordered" evidence="1">
    <location>
        <begin position="76"/>
        <end position="217"/>
    </location>
</feature>
<comment type="caution">
    <text evidence="2">The sequence shown here is derived from an EMBL/GenBank/DDBJ whole genome shotgun (WGS) entry which is preliminary data.</text>
</comment>
<feature type="compositionally biased region" description="Basic residues" evidence="1">
    <location>
        <begin position="372"/>
        <end position="382"/>
    </location>
</feature>
<sequence length="455" mass="47886">MIKKPKVAANSADGSASPTDTSTSIIDNGLGSSATHPDHLSISAPDSITCDSRPLFRASAIPLSCNTIKPPYIPTSLSQRSCSLPASESLRSTSDSRRSTATAPSQTFSNIHLNRAPQAVFHRSPSGKKSSRPTCKPLNPQTRRPITWSSSPHSARSSSPVSPPTRSMAPPTELTSLSRAPIISSRRSGSLPASELHRSTAKAPSSPPPTDTCFSLGKKQPSLLKTNLPSSRSIDTAVSISAIIAQTPDLILHASTPSVSSFLSDQSPDLGNAPSLAPPEALASAATTSAELAITVTAVESQDQLETSSAVDAPATSSTATTTSALSITHEHQFTAISAIDGTISPTFPSSSNLINKNINNHLELPDVNETKKKKKKKKKKTTSSGSNPCLPSPPSEVQTAAVGGLSVMDEEELAALERKNDHRYRPIEDSEFIGWDDCIDGPTSTPENPILFYV</sequence>
<gene>
    <name evidence="2" type="ORF">PSTT_11647</name>
</gene>
<evidence type="ECO:0000256" key="1">
    <source>
        <dbReference type="SAM" id="MobiDB-lite"/>
    </source>
</evidence>
<reference evidence="2" key="1">
    <citation type="submission" date="2017-12" db="EMBL/GenBank/DDBJ databases">
        <title>Gene loss provides genomic basis for host adaptation in cereal stripe rust fungi.</title>
        <authorList>
            <person name="Xia C."/>
        </authorList>
    </citation>
    <scope>NUCLEOTIDE SEQUENCE [LARGE SCALE GENOMIC DNA]</scope>
    <source>
        <strain evidence="2">93-210</strain>
    </source>
</reference>
<feature type="compositionally biased region" description="Low complexity" evidence="1">
    <location>
        <begin position="86"/>
        <end position="105"/>
    </location>
</feature>
<feature type="region of interest" description="Disordered" evidence="1">
    <location>
        <begin position="1"/>
        <end position="38"/>
    </location>
</feature>
<keyword evidence="3" id="KW-1185">Reference proteome</keyword>
<feature type="region of interest" description="Disordered" evidence="1">
    <location>
        <begin position="365"/>
        <end position="398"/>
    </location>
</feature>
<dbReference type="Proteomes" id="UP000239156">
    <property type="component" value="Unassembled WGS sequence"/>
</dbReference>
<dbReference type="EMBL" id="PKSL01000139">
    <property type="protein sequence ID" value="POW02629.1"/>
    <property type="molecule type" value="Genomic_DNA"/>
</dbReference>
<feature type="compositionally biased region" description="Low complexity" evidence="1">
    <location>
        <begin position="149"/>
        <end position="167"/>
    </location>
</feature>
<dbReference type="AlphaFoldDB" id="A0A2S4UZC3"/>
<dbReference type="VEuPathDB" id="FungiDB:PSHT_15588"/>
<feature type="compositionally biased region" description="Low complexity" evidence="1">
    <location>
        <begin position="307"/>
        <end position="324"/>
    </location>
</feature>
<organism evidence="2 3">
    <name type="scientific">Puccinia striiformis</name>
    <dbReference type="NCBI Taxonomy" id="27350"/>
    <lineage>
        <taxon>Eukaryota</taxon>
        <taxon>Fungi</taxon>
        <taxon>Dikarya</taxon>
        <taxon>Basidiomycota</taxon>
        <taxon>Pucciniomycotina</taxon>
        <taxon>Pucciniomycetes</taxon>
        <taxon>Pucciniales</taxon>
        <taxon>Pucciniaceae</taxon>
        <taxon>Puccinia</taxon>
    </lineage>
</organism>
<accession>A0A2S4UZC3</accession>
<dbReference type="VEuPathDB" id="FungiDB:PSTT_11647"/>
<name>A0A2S4UZC3_9BASI</name>
<protein>
    <submittedName>
        <fullName evidence="2">Uncharacterized protein</fullName>
    </submittedName>
</protein>
<feature type="region of interest" description="Disordered" evidence="1">
    <location>
        <begin position="305"/>
        <end position="324"/>
    </location>
</feature>